<proteinExistence type="predicted"/>
<evidence type="ECO:0000256" key="1">
    <source>
        <dbReference type="SAM" id="SignalP"/>
    </source>
</evidence>
<reference evidence="2" key="1">
    <citation type="submission" date="2024-06" db="EMBL/GenBank/DDBJ databases">
        <title>Kribbella sp. strain HUAS MG21 genome sequences.</title>
        <authorList>
            <person name="Mo P."/>
        </authorList>
    </citation>
    <scope>NUCLEOTIDE SEQUENCE</scope>
    <source>
        <strain evidence="2">HUAS MG21</strain>
    </source>
</reference>
<feature type="signal peptide" evidence="1">
    <location>
        <begin position="1"/>
        <end position="17"/>
    </location>
</feature>
<sequence length="57" mass="5447">MKAVVNAALAATTILLATLPVAQTAQGAASQEAPPTGPAAVVVAGDDPGSACVACWE</sequence>
<protein>
    <submittedName>
        <fullName evidence="2">Uncharacterized protein</fullName>
    </submittedName>
</protein>
<name>A0AAU7TE58_9ACTN</name>
<gene>
    <name evidence="2" type="ORF">ABN611_00715</name>
</gene>
<accession>A0AAU7TE58</accession>
<organism evidence="2">
    <name type="scientific">Kribbella sp. HUAS MG21</name>
    <dbReference type="NCBI Taxonomy" id="3160966"/>
    <lineage>
        <taxon>Bacteria</taxon>
        <taxon>Bacillati</taxon>
        <taxon>Actinomycetota</taxon>
        <taxon>Actinomycetes</taxon>
        <taxon>Propionibacteriales</taxon>
        <taxon>Kribbellaceae</taxon>
        <taxon>Kribbella</taxon>
    </lineage>
</organism>
<dbReference type="EMBL" id="CP158165">
    <property type="protein sequence ID" value="XBV24944.1"/>
    <property type="molecule type" value="Genomic_DNA"/>
</dbReference>
<dbReference type="AlphaFoldDB" id="A0AAU7TE58"/>
<keyword evidence="1" id="KW-0732">Signal</keyword>
<evidence type="ECO:0000313" key="2">
    <source>
        <dbReference type="EMBL" id="XBV24944.1"/>
    </source>
</evidence>
<feature type="chain" id="PRO_5043414533" evidence="1">
    <location>
        <begin position="18"/>
        <end position="57"/>
    </location>
</feature>
<dbReference type="RefSeq" id="WP_350277759.1">
    <property type="nucleotide sequence ID" value="NZ_CP158165.1"/>
</dbReference>